<reference evidence="3" key="1">
    <citation type="submission" date="2025-08" db="UniProtKB">
        <authorList>
            <consortium name="RefSeq"/>
        </authorList>
    </citation>
    <scope>IDENTIFICATION</scope>
    <source>
        <tissue evidence="3">Whole Larva</tissue>
    </source>
</reference>
<evidence type="ECO:0000256" key="1">
    <source>
        <dbReference type="SAM" id="SignalP"/>
    </source>
</evidence>
<dbReference type="GeneID" id="108566082"/>
<feature type="signal peptide" evidence="1">
    <location>
        <begin position="1"/>
        <end position="22"/>
    </location>
</feature>
<dbReference type="Proteomes" id="UP000695000">
    <property type="component" value="Unplaced"/>
</dbReference>
<protein>
    <submittedName>
        <fullName evidence="3">Uncharacterized protein LOC108566082</fullName>
    </submittedName>
</protein>
<feature type="chain" id="PRO_5045039287" evidence="1">
    <location>
        <begin position="23"/>
        <end position="278"/>
    </location>
</feature>
<evidence type="ECO:0000313" key="3">
    <source>
        <dbReference type="RefSeq" id="XP_017781287.1"/>
    </source>
</evidence>
<keyword evidence="1" id="KW-0732">Signal</keyword>
<name>A0ABM1N387_NICVS</name>
<organism evidence="2 3">
    <name type="scientific">Nicrophorus vespilloides</name>
    <name type="common">Boreal carrion beetle</name>
    <dbReference type="NCBI Taxonomy" id="110193"/>
    <lineage>
        <taxon>Eukaryota</taxon>
        <taxon>Metazoa</taxon>
        <taxon>Ecdysozoa</taxon>
        <taxon>Arthropoda</taxon>
        <taxon>Hexapoda</taxon>
        <taxon>Insecta</taxon>
        <taxon>Pterygota</taxon>
        <taxon>Neoptera</taxon>
        <taxon>Endopterygota</taxon>
        <taxon>Coleoptera</taxon>
        <taxon>Polyphaga</taxon>
        <taxon>Staphyliniformia</taxon>
        <taxon>Silphidae</taxon>
        <taxon>Nicrophorinae</taxon>
        <taxon>Nicrophorus</taxon>
    </lineage>
</organism>
<accession>A0ABM1N387</accession>
<dbReference type="RefSeq" id="XP_017781287.1">
    <property type="nucleotide sequence ID" value="XM_017925798.1"/>
</dbReference>
<sequence length="278" mass="31352">MGSFWFTCAFLSVVCLFAVGAAEELTESQKRFTEVAAILIDNNYAVCVEINLKDVTDENVLESEKTKCRLTTLEDLEVLKAQFANLQPDHEAEFTQLFEKTKESIDNKFKGANRKGLITNLIGGVRNLVDTALIKPTKLGLLIIDDIWKAFVPKLQRPLVTKVDDKFRGYAQKESGDPIIIVGDKVECDATYVVAFRDALQDLISDSLERYILKKGRKARDPKNIAKEKEYILLKVDVFKKETIDKLTICEGLVVGIQSIEDNLEKELQSIIEKAVFL</sequence>
<evidence type="ECO:0000313" key="2">
    <source>
        <dbReference type="Proteomes" id="UP000695000"/>
    </source>
</evidence>
<keyword evidence="2" id="KW-1185">Reference proteome</keyword>
<proteinExistence type="predicted"/>
<gene>
    <name evidence="3" type="primary">LOC108566082</name>
</gene>